<feature type="compositionally biased region" description="Polar residues" evidence="1">
    <location>
        <begin position="217"/>
        <end position="228"/>
    </location>
</feature>
<evidence type="ECO:0000313" key="3">
    <source>
        <dbReference type="Proteomes" id="UP000001194"/>
    </source>
</evidence>
<gene>
    <name evidence="2" type="ORF">LACBIDRAFT_324768</name>
</gene>
<dbReference type="RefSeq" id="XP_001878483.1">
    <property type="nucleotide sequence ID" value="XM_001878448.1"/>
</dbReference>
<evidence type="ECO:0000256" key="1">
    <source>
        <dbReference type="SAM" id="MobiDB-lite"/>
    </source>
</evidence>
<dbReference type="InParanoid" id="B0D2Z5"/>
<evidence type="ECO:0000313" key="2">
    <source>
        <dbReference type="EMBL" id="EDR11182.1"/>
    </source>
</evidence>
<feature type="region of interest" description="Disordered" evidence="1">
    <location>
        <begin position="201"/>
        <end position="233"/>
    </location>
</feature>
<keyword evidence="3" id="KW-1185">Reference proteome</keyword>
<protein>
    <submittedName>
        <fullName evidence="2">Predicted protein</fullName>
    </submittedName>
</protein>
<dbReference type="Proteomes" id="UP000001194">
    <property type="component" value="Unassembled WGS sequence"/>
</dbReference>
<accession>B0D2Z5</accession>
<dbReference type="AlphaFoldDB" id="B0D2Z5"/>
<dbReference type="HOGENOM" id="CLU_1133744_0_0_1"/>
<organism evidence="3">
    <name type="scientific">Laccaria bicolor (strain S238N-H82 / ATCC MYA-4686)</name>
    <name type="common">Bicoloured deceiver</name>
    <name type="synonym">Laccaria laccata var. bicolor</name>
    <dbReference type="NCBI Taxonomy" id="486041"/>
    <lineage>
        <taxon>Eukaryota</taxon>
        <taxon>Fungi</taxon>
        <taxon>Dikarya</taxon>
        <taxon>Basidiomycota</taxon>
        <taxon>Agaricomycotina</taxon>
        <taxon>Agaricomycetes</taxon>
        <taxon>Agaricomycetidae</taxon>
        <taxon>Agaricales</taxon>
        <taxon>Agaricineae</taxon>
        <taxon>Hydnangiaceae</taxon>
        <taxon>Laccaria</taxon>
    </lineage>
</organism>
<name>B0D2Z5_LACBS</name>
<dbReference type="GeneID" id="6073975"/>
<dbReference type="KEGG" id="lbc:LACBIDRAFT_324768"/>
<sequence>MDFHIPLTFPWESHLSGGPKDGTLRAASVVLSAAALNSNISAGWQIAAEKEHEDSPGMMKVVDNQLSDILRINNPSNSGKQGDFPWFPKTDLRMNQSQSLTTQAADWAERKEFIEGRLNELQLYLIGIGWKTQLHSPKYKVDYAPRWICESEISHVEPRSYIARLQGLSFKFWPSMNKDTETYISPFNVYRSTRMDHSIKRNTLRPIPNPSRLPVPSASSLDKTTNQPDPGGWYLLKQETNQCSV</sequence>
<dbReference type="EMBL" id="DS547096">
    <property type="protein sequence ID" value="EDR11182.1"/>
    <property type="molecule type" value="Genomic_DNA"/>
</dbReference>
<reference evidence="2 3" key="1">
    <citation type="journal article" date="2008" name="Nature">
        <title>The genome of Laccaria bicolor provides insights into mycorrhizal symbiosis.</title>
        <authorList>
            <person name="Martin F."/>
            <person name="Aerts A."/>
            <person name="Ahren D."/>
            <person name="Brun A."/>
            <person name="Danchin E.G.J."/>
            <person name="Duchaussoy F."/>
            <person name="Gibon J."/>
            <person name="Kohler A."/>
            <person name="Lindquist E."/>
            <person name="Pereda V."/>
            <person name="Salamov A."/>
            <person name="Shapiro H.J."/>
            <person name="Wuyts J."/>
            <person name="Blaudez D."/>
            <person name="Buee M."/>
            <person name="Brokstein P."/>
            <person name="Canbaeck B."/>
            <person name="Cohen D."/>
            <person name="Courty P.E."/>
            <person name="Coutinho P.M."/>
            <person name="Delaruelle C."/>
            <person name="Detter J.C."/>
            <person name="Deveau A."/>
            <person name="DiFazio S."/>
            <person name="Duplessis S."/>
            <person name="Fraissinet-Tachet L."/>
            <person name="Lucic E."/>
            <person name="Frey-Klett P."/>
            <person name="Fourrey C."/>
            <person name="Feussner I."/>
            <person name="Gay G."/>
            <person name="Grimwood J."/>
            <person name="Hoegger P.J."/>
            <person name="Jain P."/>
            <person name="Kilaru S."/>
            <person name="Labbe J."/>
            <person name="Lin Y.C."/>
            <person name="Legue V."/>
            <person name="Le Tacon F."/>
            <person name="Marmeisse R."/>
            <person name="Melayah D."/>
            <person name="Montanini B."/>
            <person name="Muratet M."/>
            <person name="Nehls U."/>
            <person name="Niculita-Hirzel H."/>
            <person name="Oudot-Le Secq M.P."/>
            <person name="Peter M."/>
            <person name="Quesneville H."/>
            <person name="Rajashekar B."/>
            <person name="Reich M."/>
            <person name="Rouhier N."/>
            <person name="Schmutz J."/>
            <person name="Yin T."/>
            <person name="Chalot M."/>
            <person name="Henrissat B."/>
            <person name="Kuees U."/>
            <person name="Lucas S."/>
            <person name="Van de Peer Y."/>
            <person name="Podila G.K."/>
            <person name="Polle A."/>
            <person name="Pukkila P.J."/>
            <person name="Richardson P.M."/>
            <person name="Rouze P."/>
            <person name="Sanders I.R."/>
            <person name="Stajich J.E."/>
            <person name="Tunlid A."/>
            <person name="Tuskan G."/>
            <person name="Grigoriev I.V."/>
        </authorList>
    </citation>
    <scope>NUCLEOTIDE SEQUENCE [LARGE SCALE GENOMIC DNA]</scope>
    <source>
        <strain evidence="3">S238N-H82 / ATCC MYA-4686</strain>
    </source>
</reference>
<proteinExistence type="predicted"/>